<evidence type="ECO:0000256" key="2">
    <source>
        <dbReference type="ARBA" id="ARBA00022485"/>
    </source>
</evidence>
<dbReference type="PANTHER" id="PTHR11135:SF1">
    <property type="entry name" value="PROTEIN YHCC"/>
    <property type="match status" value="1"/>
</dbReference>
<protein>
    <submittedName>
        <fullName evidence="8">Radical SAM protein family</fullName>
    </submittedName>
</protein>
<dbReference type="SMART" id="SM00729">
    <property type="entry name" value="Elp3"/>
    <property type="match status" value="1"/>
</dbReference>
<keyword evidence="6" id="KW-0411">Iron-sulfur</keyword>
<dbReference type="SFLD" id="SFLDG01091">
    <property type="entry name" value="uncharacterized_CHP01210-like"/>
    <property type="match status" value="1"/>
</dbReference>
<reference evidence="8 9" key="1">
    <citation type="submission" date="2012-05" db="EMBL/GenBank/DDBJ databases">
        <authorList>
            <person name="Weinstock G."/>
            <person name="Sodergren E."/>
            <person name="Lobos E.A."/>
            <person name="Fulton L."/>
            <person name="Fulton R."/>
            <person name="Courtney L."/>
            <person name="Fronick C."/>
            <person name="O'Laughlin M."/>
            <person name="Godfrey J."/>
            <person name="Wilson R.M."/>
            <person name="Miner T."/>
            <person name="Farmer C."/>
            <person name="Delehaunty K."/>
            <person name="Cordes M."/>
            <person name="Minx P."/>
            <person name="Tomlinson C."/>
            <person name="Chen J."/>
            <person name="Wollam A."/>
            <person name="Pepin K.H."/>
            <person name="Bhonagiri V."/>
            <person name="Zhang X."/>
            <person name="Suruliraj S."/>
            <person name="Warren W."/>
            <person name="Mitreva M."/>
            <person name="Mardis E.R."/>
            <person name="Wilson R.K."/>
        </authorList>
    </citation>
    <scope>NUCLEOTIDE SEQUENCE [LARGE SCALE GENOMIC DNA]</scope>
    <source>
        <strain evidence="8 9">F0055</strain>
    </source>
</reference>
<evidence type="ECO:0000313" key="9">
    <source>
        <dbReference type="Proteomes" id="UP000010433"/>
    </source>
</evidence>
<keyword evidence="5" id="KW-0408">Iron</keyword>
<dbReference type="HOGENOM" id="CLU_060920_0_0_10"/>
<dbReference type="InterPro" id="IPR005911">
    <property type="entry name" value="YhcC-like"/>
</dbReference>
<dbReference type="GO" id="GO:0051539">
    <property type="term" value="F:4 iron, 4 sulfur cluster binding"/>
    <property type="evidence" value="ECO:0007669"/>
    <property type="project" value="UniProtKB-KW"/>
</dbReference>
<keyword evidence="3" id="KW-0949">S-adenosyl-L-methionine</keyword>
<dbReference type="PANTHER" id="PTHR11135">
    <property type="entry name" value="HISTONE ACETYLTRANSFERASE-RELATED"/>
    <property type="match status" value="1"/>
</dbReference>
<evidence type="ECO:0000313" key="8">
    <source>
        <dbReference type="EMBL" id="EKX99198.1"/>
    </source>
</evidence>
<comment type="cofactor">
    <cofactor evidence="1">
        <name>[4Fe-4S] cluster</name>
        <dbReference type="ChEBI" id="CHEBI:49883"/>
    </cofactor>
</comment>
<dbReference type="InterPro" id="IPR007197">
    <property type="entry name" value="rSAM"/>
</dbReference>
<dbReference type="InterPro" id="IPR039661">
    <property type="entry name" value="ELP3"/>
</dbReference>
<evidence type="ECO:0000256" key="5">
    <source>
        <dbReference type="ARBA" id="ARBA00023004"/>
    </source>
</evidence>
<keyword evidence="4" id="KW-0479">Metal-binding</keyword>
<dbReference type="SFLD" id="SFLDG01086">
    <property type="entry name" value="elongater_protein-like"/>
    <property type="match status" value="1"/>
</dbReference>
<keyword evidence="2" id="KW-0004">4Fe-4S</keyword>
<keyword evidence="9" id="KW-1185">Reference proteome</keyword>
<feature type="domain" description="Radical SAM core" evidence="7">
    <location>
        <begin position="28"/>
        <end position="269"/>
    </location>
</feature>
<evidence type="ECO:0000256" key="3">
    <source>
        <dbReference type="ARBA" id="ARBA00022691"/>
    </source>
</evidence>
<dbReference type="InterPro" id="IPR032432">
    <property type="entry name" value="Radical_SAM_C"/>
</dbReference>
<dbReference type="Pfam" id="PF04055">
    <property type="entry name" value="Radical_SAM"/>
    <property type="match status" value="1"/>
</dbReference>
<dbReference type="InterPro" id="IPR058240">
    <property type="entry name" value="rSAM_sf"/>
</dbReference>
<dbReference type="CDD" id="cd01335">
    <property type="entry name" value="Radical_SAM"/>
    <property type="match status" value="1"/>
</dbReference>
<organism evidence="8 9">
    <name type="scientific">Hoylesella saccharolytica F0055</name>
    <dbReference type="NCBI Taxonomy" id="1127699"/>
    <lineage>
        <taxon>Bacteria</taxon>
        <taxon>Pseudomonadati</taxon>
        <taxon>Bacteroidota</taxon>
        <taxon>Bacteroidia</taxon>
        <taxon>Bacteroidales</taxon>
        <taxon>Prevotellaceae</taxon>
        <taxon>Hoylesella</taxon>
    </lineage>
</organism>
<dbReference type="InterPro" id="IPR023404">
    <property type="entry name" value="rSAM_horseshoe"/>
</dbReference>
<evidence type="ECO:0000259" key="7">
    <source>
        <dbReference type="PROSITE" id="PS51918"/>
    </source>
</evidence>
<dbReference type="Gene3D" id="3.80.30.20">
    <property type="entry name" value="tm_1862 like domain"/>
    <property type="match status" value="1"/>
</dbReference>
<comment type="caution">
    <text evidence="8">The sequence shown here is derived from an EMBL/GenBank/DDBJ whole genome shotgun (WGS) entry which is preliminary data.</text>
</comment>
<dbReference type="Proteomes" id="UP000010433">
    <property type="component" value="Unassembled WGS sequence"/>
</dbReference>
<dbReference type="PATRIC" id="fig|1127699.3.peg.1645"/>
<dbReference type="SUPFAM" id="SSF102114">
    <property type="entry name" value="Radical SAM enzymes"/>
    <property type="match status" value="1"/>
</dbReference>
<dbReference type="GO" id="GO:0046872">
    <property type="term" value="F:metal ion binding"/>
    <property type="evidence" value="ECO:0007669"/>
    <property type="project" value="UniProtKB-KW"/>
</dbReference>
<dbReference type="SFLD" id="SFLDS00029">
    <property type="entry name" value="Radical_SAM"/>
    <property type="match status" value="1"/>
</dbReference>
<proteinExistence type="predicted"/>
<dbReference type="NCBIfam" id="TIGR01212">
    <property type="entry name" value="TIGR01212 family radical SAM protein"/>
    <property type="match status" value="1"/>
</dbReference>
<dbReference type="GO" id="GO:0003824">
    <property type="term" value="F:catalytic activity"/>
    <property type="evidence" value="ECO:0007669"/>
    <property type="project" value="InterPro"/>
</dbReference>
<dbReference type="AlphaFoldDB" id="L1N6R5"/>
<dbReference type="InterPro" id="IPR006638">
    <property type="entry name" value="Elp3/MiaA/NifB-like_rSAM"/>
</dbReference>
<evidence type="ECO:0000256" key="4">
    <source>
        <dbReference type="ARBA" id="ARBA00022723"/>
    </source>
</evidence>
<accession>L1N6R5</accession>
<dbReference type="EMBL" id="AMEP01000104">
    <property type="protein sequence ID" value="EKX99198.1"/>
    <property type="molecule type" value="Genomic_DNA"/>
</dbReference>
<sequence>MYKKSRNFSLLFAMQQLYNDFGTWIKQKLPYKVQKISIDAGFTCPNRDGTTGVGGCTYCNNQSFNPAYCQPRKSITEQLEAGKKFFARKYPQMKFLAYFQAYTNTYASVDALKRIYEEALETNDVVGLVVGTRPDCMPDALLDYLEKLSRQTFLLVEYGIESANNATLQRINRGHTFECSRETICRTHERDILTGAHIIIGLPGEDAEASIRQAPVISALPIDILKIHQMQIIRGTHLAKEYQQNPFHLYSVDEYIDVICRYIQYLRKDLVLERFVSQSPDELLLAPKWGLKNYEFTHRLINRLKAKGIYQGCLAE</sequence>
<dbReference type="Pfam" id="PF16199">
    <property type="entry name" value="Radical_SAM_C"/>
    <property type="match status" value="1"/>
</dbReference>
<evidence type="ECO:0000256" key="6">
    <source>
        <dbReference type="ARBA" id="ARBA00023014"/>
    </source>
</evidence>
<evidence type="ECO:0000256" key="1">
    <source>
        <dbReference type="ARBA" id="ARBA00001966"/>
    </source>
</evidence>
<dbReference type="PROSITE" id="PS51918">
    <property type="entry name" value="RADICAL_SAM"/>
    <property type="match status" value="1"/>
</dbReference>
<name>L1N6R5_9BACT</name>
<gene>
    <name evidence="8" type="ORF">HMPREF9151_01781</name>
</gene>